<comment type="caution">
    <text evidence="4">The sequence shown here is derived from an EMBL/GenBank/DDBJ whole genome shotgun (WGS) entry which is preliminary data.</text>
</comment>
<dbReference type="SUPFAM" id="SSF56112">
    <property type="entry name" value="Protein kinase-like (PK-like)"/>
    <property type="match status" value="1"/>
</dbReference>
<name>A0A9W9U922_9EURO</name>
<dbReference type="InterPro" id="IPR011009">
    <property type="entry name" value="Kinase-like_dom_sf"/>
</dbReference>
<evidence type="ECO:0000256" key="2">
    <source>
        <dbReference type="SAM" id="MobiDB-lite"/>
    </source>
</evidence>
<dbReference type="PANTHER" id="PTHR43173">
    <property type="entry name" value="ABC1 FAMILY PROTEIN"/>
    <property type="match status" value="1"/>
</dbReference>
<sequence>MSALCRLPLRAFASPAAVIGKSPSIPASFHSISKPSLRPSPSREIIRSSWSRRVERQALSSGRWHSSSSQAGLNTEKISENKTKDSGSSKGQRKAIKYLAVFGVLGLGAVVFSDQYMHAYRAAARSGRVVGTLAVCINDYRVTLNKETSSPEERDDLIKACHKRCAERTLRVLETNGSIFIKLGQHLSSMGYLLPIEWTTTFIPLQDKCPVSSIESIGEMFQKDTGQTIDELFSYFDPIPTGAASLAQVHIATLRETGQKVAVKVQHPALAEWVPLDLALTRFTFSMLKKFFPEYDLEWLSREMDLSLPIELDFRCEAQNATEASEYFKKHSDIPLVIPEVMWSQKRILVMEFISGARPDDLAYLDANHIDRDEVSAAFAHIFNEMIFGDNAPLHCDPHGGNIAIRPNNTRRHPNFDIILYDHGLYRTIPRDLRRNYAKLWLAVIDADVPRMREYAQKVAGITDEQFPLFASAITGRDYSVLKKNVASARTAEEKKEISGALGEGMLQQLVEMLGQVPRIILLILKTNDLTRSLDENLQTRQGPVRTFLILARYATRSVFEEQMESIRESGGVFFNFFRFISAWAGFLRVEVKLSVYETVLSLKSRLGMRTGV</sequence>
<feature type="region of interest" description="Disordered" evidence="2">
    <location>
        <begin position="61"/>
        <end position="89"/>
    </location>
</feature>
<dbReference type="InterPro" id="IPR045307">
    <property type="entry name" value="ADCK1_dom"/>
</dbReference>
<dbReference type="Pfam" id="PF03109">
    <property type="entry name" value="ABC1"/>
    <property type="match status" value="1"/>
</dbReference>
<proteinExistence type="inferred from homology"/>
<dbReference type="PANTHER" id="PTHR43173:SF19">
    <property type="entry name" value="AARF DOMAIN-CONTAINING PROTEIN KINASE 1"/>
    <property type="match status" value="1"/>
</dbReference>
<dbReference type="Proteomes" id="UP001147746">
    <property type="component" value="Unassembled WGS sequence"/>
</dbReference>
<feature type="compositionally biased region" description="Basic and acidic residues" evidence="2">
    <location>
        <begin position="77"/>
        <end position="87"/>
    </location>
</feature>
<organism evidence="4 5">
    <name type="scientific">Penicillium atrosanguineum</name>
    <dbReference type="NCBI Taxonomy" id="1132637"/>
    <lineage>
        <taxon>Eukaryota</taxon>
        <taxon>Fungi</taxon>
        <taxon>Dikarya</taxon>
        <taxon>Ascomycota</taxon>
        <taxon>Pezizomycotina</taxon>
        <taxon>Eurotiomycetes</taxon>
        <taxon>Eurotiomycetidae</taxon>
        <taxon>Eurotiales</taxon>
        <taxon>Aspergillaceae</taxon>
        <taxon>Penicillium</taxon>
    </lineage>
</organism>
<dbReference type="InterPro" id="IPR004147">
    <property type="entry name" value="ABC1_dom"/>
</dbReference>
<dbReference type="GO" id="GO:0005743">
    <property type="term" value="C:mitochondrial inner membrane"/>
    <property type="evidence" value="ECO:0007669"/>
    <property type="project" value="TreeGrafter"/>
</dbReference>
<feature type="compositionally biased region" description="Polar residues" evidence="2">
    <location>
        <begin position="61"/>
        <end position="73"/>
    </location>
</feature>
<accession>A0A9W9U922</accession>
<evidence type="ECO:0000259" key="3">
    <source>
        <dbReference type="Pfam" id="PF03109"/>
    </source>
</evidence>
<dbReference type="AlphaFoldDB" id="A0A9W9U922"/>
<dbReference type="EMBL" id="JAPZBO010000002">
    <property type="protein sequence ID" value="KAJ5324228.1"/>
    <property type="molecule type" value="Genomic_DNA"/>
</dbReference>
<dbReference type="CDD" id="cd13969">
    <property type="entry name" value="ADCK1-like"/>
    <property type="match status" value="1"/>
</dbReference>
<comment type="similarity">
    <text evidence="1">Belongs to the protein kinase superfamily. ADCK protein kinase family.</text>
</comment>
<gene>
    <name evidence="4" type="ORF">N7476_002828</name>
</gene>
<dbReference type="InterPro" id="IPR051130">
    <property type="entry name" value="Mito_struct-func_regulator"/>
</dbReference>
<dbReference type="OrthoDB" id="427480at2759"/>
<dbReference type="GO" id="GO:0007005">
    <property type="term" value="P:mitochondrion organization"/>
    <property type="evidence" value="ECO:0007669"/>
    <property type="project" value="TreeGrafter"/>
</dbReference>
<evidence type="ECO:0000313" key="4">
    <source>
        <dbReference type="EMBL" id="KAJ5324228.1"/>
    </source>
</evidence>
<keyword evidence="5" id="KW-1185">Reference proteome</keyword>
<evidence type="ECO:0000313" key="5">
    <source>
        <dbReference type="Proteomes" id="UP001147746"/>
    </source>
</evidence>
<evidence type="ECO:0000256" key="1">
    <source>
        <dbReference type="ARBA" id="ARBA00009670"/>
    </source>
</evidence>
<reference evidence="4" key="2">
    <citation type="journal article" date="2023" name="IMA Fungus">
        <title>Comparative genomic study of the Penicillium genus elucidates a diverse pangenome and 15 lateral gene transfer events.</title>
        <authorList>
            <person name="Petersen C."/>
            <person name="Sorensen T."/>
            <person name="Nielsen M.R."/>
            <person name="Sondergaard T.E."/>
            <person name="Sorensen J.L."/>
            <person name="Fitzpatrick D.A."/>
            <person name="Frisvad J.C."/>
            <person name="Nielsen K.L."/>
        </authorList>
    </citation>
    <scope>NUCLEOTIDE SEQUENCE</scope>
    <source>
        <strain evidence="4">IBT 21472</strain>
    </source>
</reference>
<protein>
    <recommendedName>
        <fullName evidence="3">ABC1 atypical kinase-like domain-containing protein</fullName>
    </recommendedName>
</protein>
<feature type="domain" description="ABC1 atypical kinase-like" evidence="3">
    <location>
        <begin position="205"/>
        <end position="455"/>
    </location>
</feature>
<reference evidence="4" key="1">
    <citation type="submission" date="2022-12" db="EMBL/GenBank/DDBJ databases">
        <authorList>
            <person name="Petersen C."/>
        </authorList>
    </citation>
    <scope>NUCLEOTIDE SEQUENCE</scope>
    <source>
        <strain evidence="4">IBT 21472</strain>
    </source>
</reference>
<dbReference type="GO" id="GO:0055088">
    <property type="term" value="P:lipid homeostasis"/>
    <property type="evidence" value="ECO:0007669"/>
    <property type="project" value="TreeGrafter"/>
</dbReference>